<dbReference type="Proteomes" id="UP000265520">
    <property type="component" value="Unassembled WGS sequence"/>
</dbReference>
<organism evidence="1 2">
    <name type="scientific">Trifolium medium</name>
    <dbReference type="NCBI Taxonomy" id="97028"/>
    <lineage>
        <taxon>Eukaryota</taxon>
        <taxon>Viridiplantae</taxon>
        <taxon>Streptophyta</taxon>
        <taxon>Embryophyta</taxon>
        <taxon>Tracheophyta</taxon>
        <taxon>Spermatophyta</taxon>
        <taxon>Magnoliopsida</taxon>
        <taxon>eudicotyledons</taxon>
        <taxon>Gunneridae</taxon>
        <taxon>Pentapetalae</taxon>
        <taxon>rosids</taxon>
        <taxon>fabids</taxon>
        <taxon>Fabales</taxon>
        <taxon>Fabaceae</taxon>
        <taxon>Papilionoideae</taxon>
        <taxon>50 kb inversion clade</taxon>
        <taxon>NPAAA clade</taxon>
        <taxon>Hologalegina</taxon>
        <taxon>IRL clade</taxon>
        <taxon>Trifolieae</taxon>
        <taxon>Trifolium</taxon>
    </lineage>
</organism>
<dbReference type="AlphaFoldDB" id="A0A392UTA9"/>
<gene>
    <name evidence="1" type="ORF">A2U01_0099642</name>
</gene>
<evidence type="ECO:0000313" key="1">
    <source>
        <dbReference type="EMBL" id="MCI78372.1"/>
    </source>
</evidence>
<accession>A0A392UTA9</accession>
<proteinExistence type="predicted"/>
<evidence type="ECO:0000313" key="2">
    <source>
        <dbReference type="Proteomes" id="UP000265520"/>
    </source>
</evidence>
<dbReference type="EMBL" id="LXQA010949520">
    <property type="protein sequence ID" value="MCI78372.1"/>
    <property type="molecule type" value="Genomic_DNA"/>
</dbReference>
<name>A0A392UTA9_9FABA</name>
<protein>
    <submittedName>
        <fullName evidence="1">Uncharacterized protein</fullName>
    </submittedName>
</protein>
<comment type="caution">
    <text evidence="1">The sequence shown here is derived from an EMBL/GenBank/DDBJ whole genome shotgun (WGS) entry which is preliminary data.</text>
</comment>
<keyword evidence="2" id="KW-1185">Reference proteome</keyword>
<feature type="non-terminal residue" evidence="1">
    <location>
        <position position="46"/>
    </location>
</feature>
<reference evidence="1 2" key="1">
    <citation type="journal article" date="2018" name="Front. Plant Sci.">
        <title>Red Clover (Trifolium pratense) and Zigzag Clover (T. medium) - A Picture of Genomic Similarities and Differences.</title>
        <authorList>
            <person name="Dluhosova J."/>
            <person name="Istvanek J."/>
            <person name="Nedelnik J."/>
            <person name="Repkova J."/>
        </authorList>
    </citation>
    <scope>NUCLEOTIDE SEQUENCE [LARGE SCALE GENOMIC DNA]</scope>
    <source>
        <strain evidence="2">cv. 10/8</strain>
        <tissue evidence="1">Leaf</tissue>
    </source>
</reference>
<sequence length="46" mass="5136">MTKSGVVGKSALEIPREVQSAGVPANNEKRLKLQVERVKIEMKEKE</sequence>